<dbReference type="AlphaFoldDB" id="A0AAW2FQ10"/>
<dbReference type="Proteomes" id="UP001430953">
    <property type="component" value="Unassembled WGS sequence"/>
</dbReference>
<feature type="region of interest" description="Disordered" evidence="1">
    <location>
        <begin position="59"/>
        <end position="101"/>
    </location>
</feature>
<evidence type="ECO:0000313" key="3">
    <source>
        <dbReference type="Proteomes" id="UP001430953"/>
    </source>
</evidence>
<sequence length="101" mass="11618">MIGFSTSLSVVPNESLQYDLLLEADLINRVNLYKSESLTRSRRSRLLVRRNEIFSTALDSERSGTHRSLERRSDDDDDDDYENSGDDRCCSRRRGAHTPAH</sequence>
<keyword evidence="3" id="KW-1185">Reference proteome</keyword>
<reference evidence="2 3" key="1">
    <citation type="submission" date="2023-03" db="EMBL/GenBank/DDBJ databases">
        <title>High recombination rates correlate with genetic variation in Cardiocondyla obscurior ants.</title>
        <authorList>
            <person name="Errbii M."/>
        </authorList>
    </citation>
    <scope>NUCLEOTIDE SEQUENCE [LARGE SCALE GENOMIC DNA]</scope>
    <source>
        <strain evidence="2">Alpha-2009</strain>
        <tissue evidence="2">Whole body</tissue>
    </source>
</reference>
<feature type="compositionally biased region" description="Basic and acidic residues" evidence="1">
    <location>
        <begin position="59"/>
        <end position="74"/>
    </location>
</feature>
<accession>A0AAW2FQ10</accession>
<feature type="compositionally biased region" description="Basic residues" evidence="1">
    <location>
        <begin position="91"/>
        <end position="101"/>
    </location>
</feature>
<protein>
    <submittedName>
        <fullName evidence="2">Uncharacterized protein</fullName>
    </submittedName>
</protein>
<comment type="caution">
    <text evidence="2">The sequence shown here is derived from an EMBL/GenBank/DDBJ whole genome shotgun (WGS) entry which is preliminary data.</text>
</comment>
<feature type="compositionally biased region" description="Acidic residues" evidence="1">
    <location>
        <begin position="75"/>
        <end position="84"/>
    </location>
</feature>
<gene>
    <name evidence="2" type="ORF">PUN28_011083</name>
</gene>
<organism evidence="2 3">
    <name type="scientific">Cardiocondyla obscurior</name>
    <dbReference type="NCBI Taxonomy" id="286306"/>
    <lineage>
        <taxon>Eukaryota</taxon>
        <taxon>Metazoa</taxon>
        <taxon>Ecdysozoa</taxon>
        <taxon>Arthropoda</taxon>
        <taxon>Hexapoda</taxon>
        <taxon>Insecta</taxon>
        <taxon>Pterygota</taxon>
        <taxon>Neoptera</taxon>
        <taxon>Endopterygota</taxon>
        <taxon>Hymenoptera</taxon>
        <taxon>Apocrita</taxon>
        <taxon>Aculeata</taxon>
        <taxon>Formicoidea</taxon>
        <taxon>Formicidae</taxon>
        <taxon>Myrmicinae</taxon>
        <taxon>Cardiocondyla</taxon>
    </lineage>
</organism>
<evidence type="ECO:0000313" key="2">
    <source>
        <dbReference type="EMBL" id="KAL0115962.1"/>
    </source>
</evidence>
<dbReference type="EMBL" id="JADYXP020000010">
    <property type="protein sequence ID" value="KAL0115962.1"/>
    <property type="molecule type" value="Genomic_DNA"/>
</dbReference>
<name>A0AAW2FQ10_9HYME</name>
<proteinExistence type="predicted"/>
<evidence type="ECO:0000256" key="1">
    <source>
        <dbReference type="SAM" id="MobiDB-lite"/>
    </source>
</evidence>